<dbReference type="PANTHER" id="PTHR46847:SF1">
    <property type="entry name" value="D-ALLOSE-BINDING PERIPLASMIC PROTEIN-RELATED"/>
    <property type="match status" value="1"/>
</dbReference>
<evidence type="ECO:0000313" key="6">
    <source>
        <dbReference type="Proteomes" id="UP000264445"/>
    </source>
</evidence>
<dbReference type="GO" id="GO:0030246">
    <property type="term" value="F:carbohydrate binding"/>
    <property type="evidence" value="ECO:0007669"/>
    <property type="project" value="UniProtKB-ARBA"/>
</dbReference>
<dbReference type="RefSeq" id="WP_278429241.1">
    <property type="nucleotide sequence ID" value="NZ_DOLB01000113.1"/>
</dbReference>
<dbReference type="Pfam" id="PF13407">
    <property type="entry name" value="Peripla_BP_4"/>
    <property type="match status" value="1"/>
</dbReference>
<proteinExistence type="inferred from homology"/>
<accession>A0A101E5Q0</accession>
<dbReference type="GO" id="GO:0030313">
    <property type="term" value="C:cell envelope"/>
    <property type="evidence" value="ECO:0007669"/>
    <property type="project" value="UniProtKB-SubCell"/>
</dbReference>
<dbReference type="SUPFAM" id="SSF53822">
    <property type="entry name" value="Periplasmic binding protein-like I"/>
    <property type="match status" value="1"/>
</dbReference>
<evidence type="ECO:0000313" key="5">
    <source>
        <dbReference type="EMBL" id="HBT49737.1"/>
    </source>
</evidence>
<reference evidence="5 6" key="1">
    <citation type="journal article" date="2018" name="Nat. Biotechnol.">
        <title>A standardized bacterial taxonomy based on genome phylogeny substantially revises the tree of life.</title>
        <authorList>
            <person name="Parks D.H."/>
            <person name="Chuvochina M."/>
            <person name="Waite D.W."/>
            <person name="Rinke C."/>
            <person name="Skarshewski A."/>
            <person name="Chaumeil P.A."/>
            <person name="Hugenholtz P."/>
        </authorList>
    </citation>
    <scope>NUCLEOTIDE SEQUENCE [LARGE SCALE GENOMIC DNA]</scope>
    <source>
        <strain evidence="5">UBA12544</strain>
    </source>
</reference>
<dbReference type="InterPro" id="IPR025997">
    <property type="entry name" value="SBP_2_dom"/>
</dbReference>
<dbReference type="PROSITE" id="PS51257">
    <property type="entry name" value="PROKAR_LIPOPROTEIN"/>
    <property type="match status" value="1"/>
</dbReference>
<evidence type="ECO:0000256" key="2">
    <source>
        <dbReference type="ARBA" id="ARBA00007639"/>
    </source>
</evidence>
<evidence type="ECO:0000256" key="1">
    <source>
        <dbReference type="ARBA" id="ARBA00004196"/>
    </source>
</evidence>
<comment type="subcellular location">
    <subcellularLocation>
        <location evidence="1">Cell envelope</location>
    </subcellularLocation>
</comment>
<comment type="caution">
    <text evidence="5">The sequence shown here is derived from an EMBL/GenBank/DDBJ whole genome shotgun (WGS) entry which is preliminary data.</text>
</comment>
<organism evidence="5 6">
    <name type="scientific">Caldanaerobacter subterraneus</name>
    <dbReference type="NCBI Taxonomy" id="911092"/>
    <lineage>
        <taxon>Bacteria</taxon>
        <taxon>Bacillati</taxon>
        <taxon>Bacillota</taxon>
        <taxon>Clostridia</taxon>
        <taxon>Thermoanaerobacterales</taxon>
        <taxon>Thermoanaerobacteraceae</taxon>
        <taxon>Caldanaerobacter</taxon>
    </lineage>
</organism>
<dbReference type="EMBL" id="DOLB01000113">
    <property type="protein sequence ID" value="HBT49737.1"/>
    <property type="molecule type" value="Genomic_DNA"/>
</dbReference>
<dbReference type="Gene3D" id="3.40.50.2300">
    <property type="match status" value="2"/>
</dbReference>
<keyword evidence="3" id="KW-0732">Signal</keyword>
<comment type="similarity">
    <text evidence="2">Belongs to the bacterial solute-binding protein 2 family.</text>
</comment>
<gene>
    <name evidence="5" type="ORF">DEA61_07925</name>
</gene>
<protein>
    <submittedName>
        <fullName evidence="5">Sugar ABC transporter substrate-binding protein</fullName>
    </submittedName>
</protein>
<evidence type="ECO:0000256" key="3">
    <source>
        <dbReference type="ARBA" id="ARBA00022729"/>
    </source>
</evidence>
<dbReference type="PANTHER" id="PTHR46847">
    <property type="entry name" value="D-ALLOSE-BINDING PERIPLASMIC PROTEIN-RELATED"/>
    <property type="match status" value="1"/>
</dbReference>
<dbReference type="AlphaFoldDB" id="A0A101E5Q0"/>
<name>A0A101E5Q0_9THEO</name>
<sequence length="337" mass="35487">MKPGLKKFLTLFVVVIFVLSIFTACSTKSSQQPAQSSQETKTSQTSEQSKPIKIAVIVKALNSDYWKIVEAGAKAAGKDLGVEVTVLGPSAETDVSGQVALIEDQITKKVSALAVAPSQPPSAIPFFEKAKAAGIPVVLIDTDANWDGKVSFVGTGNYNGGKLAGEFLVKELGPGGKVVIIRGAMGDPTHDERTNGAVDVLKEKGLKILDIQPANSERGMGMSVMENILQAHPDVQGVFATNDEMALGALRAIQAANKKIIVVGFDGSPDALKSIAAGELTASVAQSPYNIGYKGVEAAVKAVKGEPVEKRIDTGTYLITKDNVQEEQQKLNQILGK</sequence>
<dbReference type="InterPro" id="IPR028082">
    <property type="entry name" value="Peripla_BP_I"/>
</dbReference>
<dbReference type="Proteomes" id="UP000264445">
    <property type="component" value="Unassembled WGS sequence"/>
</dbReference>
<dbReference type="CDD" id="cd01536">
    <property type="entry name" value="PBP1_ABC_sugar_binding-like"/>
    <property type="match status" value="1"/>
</dbReference>
<feature type="domain" description="Periplasmic binding protein" evidence="4">
    <location>
        <begin position="54"/>
        <end position="306"/>
    </location>
</feature>
<evidence type="ECO:0000259" key="4">
    <source>
        <dbReference type="Pfam" id="PF13407"/>
    </source>
</evidence>